<dbReference type="PANTHER" id="PTHR23088">
    <property type="entry name" value="NITRILASE-RELATED"/>
    <property type="match status" value="1"/>
</dbReference>
<comment type="caution">
    <text evidence="3">The sequence shown here is derived from an EMBL/GenBank/DDBJ whole genome shotgun (WGS) entry which is preliminary data.</text>
</comment>
<sequence length="245" mass="26898">MPATLRIAACQTPEILGDVPAALTCVGDFAQDAERRGAELLLFPECFLQGYLVEPGHLRRHALDLRGAEFATAMRRLRRVRPTIVLGLIERDEGTYYNSAVVVSRGELLGRYRKTQLVTGESLFAPGDSYPTFDLGHIRFGINICYDTQFPAAAGAVAAQGARLLLVPAQNMMRRPAAERWKNLHNQIRAARVRETGMWLASADVTGQRGEERVGYGPTCVMNPQGQIVAQVPMMTTGMAVADVR</sequence>
<protein>
    <recommendedName>
        <fullName evidence="2">CN hydrolase domain-containing protein</fullName>
    </recommendedName>
</protein>
<dbReference type="PROSITE" id="PS50263">
    <property type="entry name" value="CN_HYDROLASE"/>
    <property type="match status" value="1"/>
</dbReference>
<dbReference type="CDD" id="cd07197">
    <property type="entry name" value="nitrilase"/>
    <property type="match status" value="1"/>
</dbReference>
<dbReference type="AlphaFoldDB" id="A0A8J3VQF5"/>
<evidence type="ECO:0000256" key="1">
    <source>
        <dbReference type="ARBA" id="ARBA00010613"/>
    </source>
</evidence>
<organism evidence="3 4">
    <name type="scientific">Rugosimonospora africana</name>
    <dbReference type="NCBI Taxonomy" id="556532"/>
    <lineage>
        <taxon>Bacteria</taxon>
        <taxon>Bacillati</taxon>
        <taxon>Actinomycetota</taxon>
        <taxon>Actinomycetes</taxon>
        <taxon>Micromonosporales</taxon>
        <taxon>Micromonosporaceae</taxon>
        <taxon>Rugosimonospora</taxon>
    </lineage>
</organism>
<proteinExistence type="inferred from homology"/>
<name>A0A8J3VQF5_9ACTN</name>
<comment type="similarity">
    <text evidence="1">Belongs to the carbon-nitrogen hydrolase superfamily. NIT1/NIT2 family.</text>
</comment>
<dbReference type="Pfam" id="PF00795">
    <property type="entry name" value="CN_hydrolase"/>
    <property type="match status" value="1"/>
</dbReference>
<dbReference type="Proteomes" id="UP000642748">
    <property type="component" value="Unassembled WGS sequence"/>
</dbReference>
<dbReference type="PANTHER" id="PTHR23088:SF27">
    <property type="entry name" value="DEAMINATED GLUTATHIONE AMIDASE"/>
    <property type="match status" value="1"/>
</dbReference>
<keyword evidence="4" id="KW-1185">Reference proteome</keyword>
<dbReference type="RefSeq" id="WP_239133641.1">
    <property type="nucleotide sequence ID" value="NZ_BONZ01000030.1"/>
</dbReference>
<evidence type="ECO:0000313" key="4">
    <source>
        <dbReference type="Proteomes" id="UP000642748"/>
    </source>
</evidence>
<dbReference type="SUPFAM" id="SSF56317">
    <property type="entry name" value="Carbon-nitrogen hydrolase"/>
    <property type="match status" value="1"/>
</dbReference>
<dbReference type="EMBL" id="BONZ01000030">
    <property type="protein sequence ID" value="GIH14997.1"/>
    <property type="molecule type" value="Genomic_DNA"/>
</dbReference>
<dbReference type="InterPro" id="IPR003010">
    <property type="entry name" value="C-N_Hydrolase"/>
</dbReference>
<accession>A0A8J3VQF5</accession>
<dbReference type="Gene3D" id="3.60.110.10">
    <property type="entry name" value="Carbon-nitrogen hydrolase"/>
    <property type="match status" value="1"/>
</dbReference>
<dbReference type="InterPro" id="IPR036526">
    <property type="entry name" value="C-N_Hydrolase_sf"/>
</dbReference>
<evidence type="ECO:0000259" key="2">
    <source>
        <dbReference type="PROSITE" id="PS50263"/>
    </source>
</evidence>
<gene>
    <name evidence="3" type="ORF">Raf01_31690</name>
</gene>
<feature type="domain" description="CN hydrolase" evidence="2">
    <location>
        <begin position="5"/>
        <end position="245"/>
    </location>
</feature>
<evidence type="ECO:0000313" key="3">
    <source>
        <dbReference type="EMBL" id="GIH14997.1"/>
    </source>
</evidence>
<reference evidence="3" key="1">
    <citation type="submission" date="2021-01" db="EMBL/GenBank/DDBJ databases">
        <title>Whole genome shotgun sequence of Rugosimonospora africana NBRC 104875.</title>
        <authorList>
            <person name="Komaki H."/>
            <person name="Tamura T."/>
        </authorList>
    </citation>
    <scope>NUCLEOTIDE SEQUENCE</scope>
    <source>
        <strain evidence="3">NBRC 104875</strain>
    </source>
</reference>